<protein>
    <submittedName>
        <fullName evidence="2">Uncharacterized protein</fullName>
    </submittedName>
</protein>
<sequence>MGILHDEDGSATTEWTGEKKRKTILSSPLSEDATTEAMDIQLPETHGGNLGVEHNLQEDTGSVFSALDDVSLEEEHRLWKKLQSRERHSFRQISDEEACKMFDRIHELRLMEYRSKISKLSDHEDTAPDQQVDLDWEDRRVPSQTFDWTIFRGHFANRDLDVYQRKVLKREYCDEYWNFGEYCNTFSSYEIDEEYIKYWGELTKKIKWIKEYMHLKHSEIRDVDLKGGRQASKIAADFSHLPSSLAIRGFEMSFKEAFNLSNNMLFPRKRSASVDLAFQQDIEIFRKQIPENASEDDVKDSFAFMVDNKLEVAPDDGTGVHCLVTRIKKLSPGVLDYLQ</sequence>
<reference evidence="2 3" key="1">
    <citation type="journal article" date="2019" name="Sci. Rep.">
        <title>A high-quality genome of Eragrostis curvula grass provides insights into Poaceae evolution and supports new strategies to enhance forage quality.</title>
        <authorList>
            <person name="Carballo J."/>
            <person name="Santos B.A.C.M."/>
            <person name="Zappacosta D."/>
            <person name="Garbus I."/>
            <person name="Selva J.P."/>
            <person name="Gallo C.A."/>
            <person name="Diaz A."/>
            <person name="Albertini E."/>
            <person name="Caccamo M."/>
            <person name="Echenique V."/>
        </authorList>
    </citation>
    <scope>NUCLEOTIDE SEQUENCE [LARGE SCALE GENOMIC DNA]</scope>
    <source>
        <strain evidence="3">cv. Victoria</strain>
        <tissue evidence="2">Leaf</tissue>
    </source>
</reference>
<dbReference type="PANTHER" id="PTHR34480:SF13">
    <property type="match status" value="1"/>
</dbReference>
<dbReference type="OrthoDB" id="583522at2759"/>
<name>A0A5J9T164_9POAL</name>
<dbReference type="Proteomes" id="UP000324897">
    <property type="component" value="Unassembled WGS sequence"/>
</dbReference>
<evidence type="ECO:0000256" key="1">
    <source>
        <dbReference type="SAM" id="MobiDB-lite"/>
    </source>
</evidence>
<proteinExistence type="predicted"/>
<dbReference type="Gramene" id="TVU05119">
    <property type="protein sequence ID" value="TVU05119"/>
    <property type="gene ID" value="EJB05_48270"/>
</dbReference>
<keyword evidence="3" id="KW-1185">Reference proteome</keyword>
<dbReference type="PANTHER" id="PTHR34480">
    <property type="entry name" value="OS01G0967800 PROTEIN-RELATED"/>
    <property type="match status" value="1"/>
</dbReference>
<evidence type="ECO:0000313" key="3">
    <source>
        <dbReference type="Proteomes" id="UP000324897"/>
    </source>
</evidence>
<feature type="region of interest" description="Disordered" evidence="1">
    <location>
        <begin position="1"/>
        <end position="33"/>
    </location>
</feature>
<evidence type="ECO:0000313" key="2">
    <source>
        <dbReference type="EMBL" id="TVU05119.1"/>
    </source>
</evidence>
<gene>
    <name evidence="2" type="ORF">EJB05_48270</name>
</gene>
<dbReference type="EMBL" id="RWGY01000051">
    <property type="protein sequence ID" value="TVU05119.1"/>
    <property type="molecule type" value="Genomic_DNA"/>
</dbReference>
<organism evidence="2 3">
    <name type="scientific">Eragrostis curvula</name>
    <name type="common">weeping love grass</name>
    <dbReference type="NCBI Taxonomy" id="38414"/>
    <lineage>
        <taxon>Eukaryota</taxon>
        <taxon>Viridiplantae</taxon>
        <taxon>Streptophyta</taxon>
        <taxon>Embryophyta</taxon>
        <taxon>Tracheophyta</taxon>
        <taxon>Spermatophyta</taxon>
        <taxon>Magnoliopsida</taxon>
        <taxon>Liliopsida</taxon>
        <taxon>Poales</taxon>
        <taxon>Poaceae</taxon>
        <taxon>PACMAD clade</taxon>
        <taxon>Chloridoideae</taxon>
        <taxon>Eragrostideae</taxon>
        <taxon>Eragrostidinae</taxon>
        <taxon>Eragrostis</taxon>
    </lineage>
</organism>
<accession>A0A5J9T164</accession>
<comment type="caution">
    <text evidence="2">The sequence shown here is derived from an EMBL/GenBank/DDBJ whole genome shotgun (WGS) entry which is preliminary data.</text>
</comment>
<dbReference type="AlphaFoldDB" id="A0A5J9T164"/>